<proteinExistence type="predicted"/>
<evidence type="ECO:0000256" key="1">
    <source>
        <dbReference type="SAM" id="MobiDB-lite"/>
    </source>
</evidence>
<evidence type="ECO:0000313" key="3">
    <source>
        <dbReference type="EMBL" id="MBP2477701.1"/>
    </source>
</evidence>
<dbReference type="InterPro" id="IPR050128">
    <property type="entry name" value="Sulfate_adenylyltrnsfr_sub2"/>
</dbReference>
<dbReference type="PANTHER" id="PTHR43196">
    <property type="entry name" value="SULFATE ADENYLYLTRANSFERASE SUBUNIT 2"/>
    <property type="match status" value="1"/>
</dbReference>
<keyword evidence="4" id="KW-1185">Reference proteome</keyword>
<dbReference type="InterPro" id="IPR014729">
    <property type="entry name" value="Rossmann-like_a/b/a_fold"/>
</dbReference>
<dbReference type="Pfam" id="PF01507">
    <property type="entry name" value="PAPS_reduct"/>
    <property type="match status" value="1"/>
</dbReference>
<reference evidence="3 4" key="1">
    <citation type="submission" date="2021-03" db="EMBL/GenBank/DDBJ databases">
        <title>Sequencing the genomes of 1000 actinobacteria strains.</title>
        <authorList>
            <person name="Klenk H.-P."/>
        </authorList>
    </citation>
    <scope>NUCLEOTIDE SEQUENCE [LARGE SCALE GENOMIC DNA]</scope>
    <source>
        <strain evidence="3 4">DSM 44580</strain>
    </source>
</reference>
<feature type="region of interest" description="Disordered" evidence="1">
    <location>
        <begin position="164"/>
        <end position="192"/>
    </location>
</feature>
<dbReference type="RefSeq" id="WP_209707467.1">
    <property type="nucleotide sequence ID" value="NZ_JAGIOO010000001.1"/>
</dbReference>
<accession>A0ABS5AMB2</accession>
<feature type="domain" description="Phosphoadenosine phosphosulphate reductase" evidence="2">
    <location>
        <begin position="14"/>
        <end position="237"/>
    </location>
</feature>
<dbReference type="Gene3D" id="3.40.50.620">
    <property type="entry name" value="HUPs"/>
    <property type="match status" value="1"/>
</dbReference>
<dbReference type="SUPFAM" id="SSF52402">
    <property type="entry name" value="Adenine nucleotide alpha hydrolases-like"/>
    <property type="match status" value="1"/>
</dbReference>
<dbReference type="EMBL" id="JAGIOO010000001">
    <property type="protein sequence ID" value="MBP2477701.1"/>
    <property type="molecule type" value="Genomic_DNA"/>
</dbReference>
<gene>
    <name evidence="3" type="ORF">JOF53_006573</name>
</gene>
<protein>
    <submittedName>
        <fullName evidence="3">3'-phosphoadenosine 5'-phosphosulfate sulfotransferase (PAPS reductase)/FAD synthetase</fullName>
    </submittedName>
</protein>
<organism evidence="3 4">
    <name type="scientific">Crossiella equi</name>
    <dbReference type="NCBI Taxonomy" id="130796"/>
    <lineage>
        <taxon>Bacteria</taxon>
        <taxon>Bacillati</taxon>
        <taxon>Actinomycetota</taxon>
        <taxon>Actinomycetes</taxon>
        <taxon>Pseudonocardiales</taxon>
        <taxon>Pseudonocardiaceae</taxon>
        <taxon>Crossiella</taxon>
    </lineage>
</organism>
<name>A0ABS5AMB2_9PSEU</name>
<evidence type="ECO:0000259" key="2">
    <source>
        <dbReference type="Pfam" id="PF01507"/>
    </source>
</evidence>
<dbReference type="PANTHER" id="PTHR43196:SF2">
    <property type="entry name" value="PHOSPHOADENOSINE PHOSPHOSULFATE REDUCTASE"/>
    <property type="match status" value="1"/>
</dbReference>
<evidence type="ECO:0000313" key="4">
    <source>
        <dbReference type="Proteomes" id="UP001519363"/>
    </source>
</evidence>
<comment type="caution">
    <text evidence="3">The sequence shown here is derived from an EMBL/GenBank/DDBJ whole genome shotgun (WGS) entry which is preliminary data.</text>
</comment>
<sequence length="311" mass="34603">MRARVPDLASYDWIVVSSSGGKDSAAMLIHLMNQARREGVDLARLVVVHADLASMEWPGTSELVAEHAAAFGLRFEVVAHQHDLLTLVRQRHARLLAAGRHTVSPWPSERARFCTSGLKTGPVTTLMTRLVRETRTTRPGRQVRLLHCLGLRAGESPARARRIPFGPDPANWHTSPKKPTATSPGRAGRPHGRREVDRWLPIHTWNHSQVWDTINGSGLRHHPAYDLGLPRASCVLCVLAGRRWLVTGARLNPELAMAYYRVELDTGWPFRPGLSMAQVMTEAGLAHEVAQVRTEFRSPTDRPATAWVRVA</sequence>
<dbReference type="InterPro" id="IPR002500">
    <property type="entry name" value="PAPS_reduct_dom"/>
</dbReference>
<dbReference type="Proteomes" id="UP001519363">
    <property type="component" value="Unassembled WGS sequence"/>
</dbReference>